<sequence>MHNRFVEQVLDGRSMLFLLARRGADHSKAKQLFVLVIVFVVVVCFLFLFFCSPCFVCLFCLFLFVCSFVSFRRCRCCCFRLFGGVLFRHVATSPRPQRFTFIYYFFQYSSELHR</sequence>
<dbReference type="EMBL" id="CAJNNV010025110">
    <property type="protein sequence ID" value="CAE8612356.1"/>
    <property type="molecule type" value="Genomic_DNA"/>
</dbReference>
<name>A0A813M421_POLGL</name>
<comment type="caution">
    <text evidence="3">The sequence shown here is derived from an EMBL/GenBank/DDBJ whole genome shotgun (WGS) entry which is preliminary data.</text>
</comment>
<keyword evidence="5" id="KW-1185">Reference proteome</keyword>
<evidence type="ECO:0000313" key="2">
    <source>
        <dbReference type="EMBL" id="CAE8612356.1"/>
    </source>
</evidence>
<evidence type="ECO:0000313" key="3">
    <source>
        <dbReference type="EMBL" id="CAE8740307.1"/>
    </source>
</evidence>
<gene>
    <name evidence="2" type="ORF">PGLA1383_LOCUS30148</name>
    <name evidence="3" type="ORF">PGLA2088_LOCUS49978</name>
</gene>
<evidence type="ECO:0000256" key="1">
    <source>
        <dbReference type="SAM" id="Phobius"/>
    </source>
</evidence>
<dbReference type="AlphaFoldDB" id="A0A813M421"/>
<proteinExistence type="predicted"/>
<dbReference type="Proteomes" id="UP000626109">
    <property type="component" value="Unassembled WGS sequence"/>
</dbReference>
<evidence type="ECO:0000313" key="5">
    <source>
        <dbReference type="Proteomes" id="UP000654075"/>
    </source>
</evidence>
<evidence type="ECO:0000313" key="4">
    <source>
        <dbReference type="Proteomes" id="UP000626109"/>
    </source>
</evidence>
<organism evidence="3 4">
    <name type="scientific">Polarella glacialis</name>
    <name type="common">Dinoflagellate</name>
    <dbReference type="NCBI Taxonomy" id="89957"/>
    <lineage>
        <taxon>Eukaryota</taxon>
        <taxon>Sar</taxon>
        <taxon>Alveolata</taxon>
        <taxon>Dinophyceae</taxon>
        <taxon>Suessiales</taxon>
        <taxon>Suessiaceae</taxon>
        <taxon>Polarella</taxon>
    </lineage>
</organism>
<accession>A0A813M421</accession>
<keyword evidence="1" id="KW-0812">Transmembrane</keyword>
<dbReference type="Proteomes" id="UP000654075">
    <property type="component" value="Unassembled WGS sequence"/>
</dbReference>
<dbReference type="EMBL" id="CAJNNW010037244">
    <property type="protein sequence ID" value="CAE8740307.1"/>
    <property type="molecule type" value="Genomic_DNA"/>
</dbReference>
<reference evidence="3" key="1">
    <citation type="submission" date="2021-02" db="EMBL/GenBank/DDBJ databases">
        <authorList>
            <person name="Dougan E. K."/>
            <person name="Rhodes N."/>
            <person name="Thang M."/>
            <person name="Chan C."/>
        </authorList>
    </citation>
    <scope>NUCLEOTIDE SEQUENCE</scope>
</reference>
<keyword evidence="1" id="KW-0472">Membrane</keyword>
<keyword evidence="1" id="KW-1133">Transmembrane helix</keyword>
<protein>
    <submittedName>
        <fullName evidence="3">Uncharacterized protein</fullName>
    </submittedName>
</protein>
<feature type="transmembrane region" description="Helical" evidence="1">
    <location>
        <begin position="32"/>
        <end position="65"/>
    </location>
</feature>